<dbReference type="STRING" id="747725.A0A162RL66"/>
<organism evidence="7 8">
    <name type="scientific">Mucor lusitanicus CBS 277.49</name>
    <dbReference type="NCBI Taxonomy" id="747725"/>
    <lineage>
        <taxon>Eukaryota</taxon>
        <taxon>Fungi</taxon>
        <taxon>Fungi incertae sedis</taxon>
        <taxon>Mucoromycota</taxon>
        <taxon>Mucoromycotina</taxon>
        <taxon>Mucoromycetes</taxon>
        <taxon>Mucorales</taxon>
        <taxon>Mucorineae</taxon>
        <taxon>Mucoraceae</taxon>
        <taxon>Mucor</taxon>
    </lineage>
</organism>
<dbReference type="VEuPathDB" id="FungiDB:MUCCIDRAFT_107577"/>
<reference evidence="7 8" key="1">
    <citation type="submission" date="2015-06" db="EMBL/GenBank/DDBJ databases">
        <title>Expansion of signal transduction pathways in fungi by whole-genome duplication.</title>
        <authorList>
            <consortium name="DOE Joint Genome Institute"/>
            <person name="Corrochano L.M."/>
            <person name="Kuo A."/>
            <person name="Marcet-Houben M."/>
            <person name="Polaino S."/>
            <person name="Salamov A."/>
            <person name="Villalobos J.M."/>
            <person name="Alvarez M.I."/>
            <person name="Avalos J."/>
            <person name="Benito E.P."/>
            <person name="Benoit I."/>
            <person name="Burger G."/>
            <person name="Camino L.P."/>
            <person name="Canovas D."/>
            <person name="Cerda-Olmedo E."/>
            <person name="Cheng J.-F."/>
            <person name="Dominguez A."/>
            <person name="Elias M."/>
            <person name="Eslava A.P."/>
            <person name="Glaser F."/>
            <person name="Grimwood J."/>
            <person name="Gutierrez G."/>
            <person name="Heitman J."/>
            <person name="Henrissat B."/>
            <person name="Iturriaga E.A."/>
            <person name="Lang B.F."/>
            <person name="Lavin J.L."/>
            <person name="Lee S."/>
            <person name="Li W."/>
            <person name="Lindquist E."/>
            <person name="Lopez-Garcia S."/>
            <person name="Luque E.M."/>
            <person name="Marcos A.T."/>
            <person name="Martin J."/>
            <person name="Mccluskey K."/>
            <person name="Medina H.R."/>
            <person name="Miralles-Duran A."/>
            <person name="Miyazaki A."/>
            <person name="Munoz-Torres E."/>
            <person name="Oguiza J.A."/>
            <person name="Ohm R."/>
            <person name="Olmedo M."/>
            <person name="Orejas M."/>
            <person name="Ortiz-Castellanos L."/>
            <person name="Pisabarro A.G."/>
            <person name="Rodriguez-Romero J."/>
            <person name="Ruiz-Herrera J."/>
            <person name="Ruiz-Vazquez R."/>
            <person name="Sanz C."/>
            <person name="Schackwitz W."/>
            <person name="Schmutz J."/>
            <person name="Shahriari M."/>
            <person name="Shelest E."/>
            <person name="Silva-Franco F."/>
            <person name="Soanes D."/>
            <person name="Syed K."/>
            <person name="Tagua V.G."/>
            <person name="Talbot N.J."/>
            <person name="Thon M."/>
            <person name="De Vries R.P."/>
            <person name="Wiebenga A."/>
            <person name="Yadav J.S."/>
            <person name="Braun E.L."/>
            <person name="Baker S."/>
            <person name="Garre V."/>
            <person name="Horwitz B."/>
            <person name="Torres-Martinez S."/>
            <person name="Idnurm A."/>
            <person name="Herrera-Estrella A."/>
            <person name="Gabaldon T."/>
            <person name="Grigoriev I.V."/>
        </authorList>
    </citation>
    <scope>NUCLEOTIDE SEQUENCE [LARGE SCALE GENOMIC DNA]</scope>
    <source>
        <strain evidence="7 8">CBS 277.49</strain>
    </source>
</reference>
<keyword evidence="3 6" id="KW-0812">Transmembrane</keyword>
<dbReference type="AlphaFoldDB" id="A0A162RL66"/>
<comment type="caution">
    <text evidence="7">The sequence shown here is derived from an EMBL/GenBank/DDBJ whole genome shotgun (WGS) entry which is preliminary data.</text>
</comment>
<feature type="transmembrane region" description="Helical" evidence="6">
    <location>
        <begin position="12"/>
        <end position="34"/>
    </location>
</feature>
<evidence type="ECO:0000256" key="3">
    <source>
        <dbReference type="ARBA" id="ARBA00022692"/>
    </source>
</evidence>
<dbReference type="InterPro" id="IPR019365">
    <property type="entry name" value="TVP18/Ca-channel_flower"/>
</dbReference>
<feature type="transmembrane region" description="Helical" evidence="6">
    <location>
        <begin position="80"/>
        <end position="100"/>
    </location>
</feature>
<comment type="subcellular location">
    <subcellularLocation>
        <location evidence="1">Endomembrane system</location>
        <topology evidence="1">Multi-pass membrane protein</topology>
    </subcellularLocation>
</comment>
<feature type="transmembrane region" description="Helical" evidence="6">
    <location>
        <begin position="106"/>
        <end position="124"/>
    </location>
</feature>
<proteinExistence type="inferred from homology"/>
<evidence type="ECO:0000256" key="2">
    <source>
        <dbReference type="ARBA" id="ARBA00005738"/>
    </source>
</evidence>
<name>A0A162RL66_MUCCL</name>
<dbReference type="GO" id="GO:0012505">
    <property type="term" value="C:endomembrane system"/>
    <property type="evidence" value="ECO:0007669"/>
    <property type="project" value="UniProtKB-SubCell"/>
</dbReference>
<dbReference type="PANTHER" id="PTHR13314:SF2">
    <property type="entry name" value="CALCIUM CHANNEL FLOWER HOMOLOG"/>
    <property type="match status" value="1"/>
</dbReference>
<gene>
    <name evidence="7" type="ORF">MUCCIDRAFT_107577</name>
</gene>
<accession>A0A162RL66</accession>
<evidence type="ECO:0008006" key="9">
    <source>
        <dbReference type="Google" id="ProtNLM"/>
    </source>
</evidence>
<dbReference type="EMBL" id="AMYB01000002">
    <property type="protein sequence ID" value="OAD06979.1"/>
    <property type="molecule type" value="Genomic_DNA"/>
</dbReference>
<evidence type="ECO:0000256" key="5">
    <source>
        <dbReference type="ARBA" id="ARBA00023136"/>
    </source>
</evidence>
<feature type="transmembrane region" description="Helical" evidence="6">
    <location>
        <begin position="40"/>
        <end position="59"/>
    </location>
</feature>
<dbReference type="GO" id="GO:0016192">
    <property type="term" value="P:vesicle-mediated transport"/>
    <property type="evidence" value="ECO:0007669"/>
    <property type="project" value="TreeGrafter"/>
</dbReference>
<dbReference type="SMART" id="SM01077">
    <property type="entry name" value="Cg6151-P"/>
    <property type="match status" value="1"/>
</dbReference>
<dbReference type="GO" id="GO:0016020">
    <property type="term" value="C:membrane"/>
    <property type="evidence" value="ECO:0007669"/>
    <property type="project" value="InterPro"/>
</dbReference>
<dbReference type="Proteomes" id="UP000077051">
    <property type="component" value="Unassembled WGS sequence"/>
</dbReference>
<evidence type="ECO:0000256" key="6">
    <source>
        <dbReference type="SAM" id="Phobius"/>
    </source>
</evidence>
<evidence type="ECO:0000256" key="1">
    <source>
        <dbReference type="ARBA" id="ARBA00004127"/>
    </source>
</evidence>
<dbReference type="OrthoDB" id="5591789at2759"/>
<keyword evidence="5 6" id="KW-0472">Membrane</keyword>
<keyword evidence="4 6" id="KW-1133">Transmembrane helix</keyword>
<sequence>MGFLDELKSRNFSLYAQWLGVISIALLIALGVVTLTSNPIFAIIGWVIAFILFFVEVPLCTKFCPTSPRFDSFIARFENAYFRGAVYIIFSVIMFLSTIINTTVLVVPAVTLLLTFISYVIAALKKQPYASTKILGGTGVDNVV</sequence>
<dbReference type="PANTHER" id="PTHR13314">
    <property type="entry name" value="CALCIUM CHANNEL FLOWER HOMOLOG"/>
    <property type="match status" value="1"/>
</dbReference>
<dbReference type="Pfam" id="PF10233">
    <property type="entry name" value="Cg6151-P"/>
    <property type="match status" value="1"/>
</dbReference>
<protein>
    <recommendedName>
        <fullName evidence="9">Golgi apparatus membrane protein TVP18</fullName>
    </recommendedName>
</protein>
<evidence type="ECO:0000256" key="4">
    <source>
        <dbReference type="ARBA" id="ARBA00022989"/>
    </source>
</evidence>
<comment type="similarity">
    <text evidence="2">Belongs to the TVP18 family.</text>
</comment>
<keyword evidence="8" id="KW-1185">Reference proteome</keyword>
<evidence type="ECO:0000313" key="8">
    <source>
        <dbReference type="Proteomes" id="UP000077051"/>
    </source>
</evidence>
<evidence type="ECO:0000313" key="7">
    <source>
        <dbReference type="EMBL" id="OAD06979.1"/>
    </source>
</evidence>